<proteinExistence type="predicted"/>
<reference evidence="1" key="1">
    <citation type="submission" date="2014-09" db="EMBL/GenBank/DDBJ databases">
        <authorList>
            <person name="Magalhaes I.L.F."/>
            <person name="Oliveira U."/>
            <person name="Santos F.R."/>
            <person name="Vidigal T.H.D.A."/>
            <person name="Brescovit A.D."/>
            <person name="Santos A.J."/>
        </authorList>
    </citation>
    <scope>NUCLEOTIDE SEQUENCE</scope>
    <source>
        <tissue evidence="1">Shoot tissue taken approximately 20 cm above the soil surface</tissue>
    </source>
</reference>
<accession>A0A0A8XZS0</accession>
<reference evidence="1" key="2">
    <citation type="journal article" date="2015" name="Data Brief">
        <title>Shoot transcriptome of the giant reed, Arundo donax.</title>
        <authorList>
            <person name="Barrero R.A."/>
            <person name="Guerrero F.D."/>
            <person name="Moolhuijzen P."/>
            <person name="Goolsby J.A."/>
            <person name="Tidwell J."/>
            <person name="Bellgard S.E."/>
            <person name="Bellgard M.I."/>
        </authorList>
    </citation>
    <scope>NUCLEOTIDE SEQUENCE</scope>
    <source>
        <tissue evidence="1">Shoot tissue taken approximately 20 cm above the soil surface</tissue>
    </source>
</reference>
<evidence type="ECO:0000313" key="1">
    <source>
        <dbReference type="EMBL" id="JAD19504.1"/>
    </source>
</evidence>
<protein>
    <submittedName>
        <fullName evidence="1">Uncharacterized protein</fullName>
    </submittedName>
</protein>
<dbReference type="EMBL" id="GBRH01278391">
    <property type="protein sequence ID" value="JAD19504.1"/>
    <property type="molecule type" value="Transcribed_RNA"/>
</dbReference>
<sequence length="43" mass="4503">MNGKTTTWSRPAAAGHTASAAAMAIGDLGGESWCARDERQPDR</sequence>
<organism evidence="1">
    <name type="scientific">Arundo donax</name>
    <name type="common">Giant reed</name>
    <name type="synonym">Donax arundinaceus</name>
    <dbReference type="NCBI Taxonomy" id="35708"/>
    <lineage>
        <taxon>Eukaryota</taxon>
        <taxon>Viridiplantae</taxon>
        <taxon>Streptophyta</taxon>
        <taxon>Embryophyta</taxon>
        <taxon>Tracheophyta</taxon>
        <taxon>Spermatophyta</taxon>
        <taxon>Magnoliopsida</taxon>
        <taxon>Liliopsida</taxon>
        <taxon>Poales</taxon>
        <taxon>Poaceae</taxon>
        <taxon>PACMAD clade</taxon>
        <taxon>Arundinoideae</taxon>
        <taxon>Arundineae</taxon>
        <taxon>Arundo</taxon>
    </lineage>
</organism>
<name>A0A0A8XZS0_ARUDO</name>
<dbReference type="AlphaFoldDB" id="A0A0A8XZS0"/>